<protein>
    <submittedName>
        <fullName evidence="2">Uncharacterized protein</fullName>
    </submittedName>
</protein>
<gene>
    <name evidence="2" type="ORF">GLP40_28670</name>
</gene>
<keyword evidence="1" id="KW-0812">Transmembrane</keyword>
<evidence type="ECO:0000313" key="2">
    <source>
        <dbReference type="EMBL" id="MTE16716.1"/>
    </source>
</evidence>
<accession>A0A6I3L8Z5</accession>
<dbReference type="EMBL" id="WMBB01000016">
    <property type="protein sequence ID" value="MTE16716.1"/>
    <property type="molecule type" value="Genomic_DNA"/>
</dbReference>
<feature type="transmembrane region" description="Helical" evidence="1">
    <location>
        <begin position="15"/>
        <end position="37"/>
    </location>
</feature>
<sequence>MTADEWLPPEGDVHVRIWLAGIVFDYTATAAAARNLIHDWRQRRWCAIELICDTIDDLRLLPRLPCERLFLGS</sequence>
<dbReference type="Proteomes" id="UP000432464">
    <property type="component" value="Unassembled WGS sequence"/>
</dbReference>
<dbReference type="AlphaFoldDB" id="A0A6I3L8Z5"/>
<keyword evidence="1" id="KW-1133">Transmembrane helix</keyword>
<evidence type="ECO:0000313" key="3">
    <source>
        <dbReference type="Proteomes" id="UP000432464"/>
    </source>
</evidence>
<organism evidence="2 3">
    <name type="scientific">Nocardia aurantiaca</name>
    <dbReference type="NCBI Taxonomy" id="2675850"/>
    <lineage>
        <taxon>Bacteria</taxon>
        <taxon>Bacillati</taxon>
        <taxon>Actinomycetota</taxon>
        <taxon>Actinomycetes</taxon>
        <taxon>Mycobacteriales</taxon>
        <taxon>Nocardiaceae</taxon>
        <taxon>Nocardia</taxon>
    </lineage>
</organism>
<proteinExistence type="predicted"/>
<reference evidence="2 3" key="1">
    <citation type="submission" date="2019-11" db="EMBL/GenBank/DDBJ databases">
        <title>Nocardia sp. nov. CT2-14 isolated from soil.</title>
        <authorList>
            <person name="Kanchanasin P."/>
            <person name="Tanasupawat S."/>
            <person name="Yuki M."/>
            <person name="Kudo T."/>
        </authorList>
    </citation>
    <scope>NUCLEOTIDE SEQUENCE [LARGE SCALE GENOMIC DNA]</scope>
    <source>
        <strain evidence="2 3">CT2-14</strain>
    </source>
</reference>
<name>A0A6I3L8Z5_9NOCA</name>
<keyword evidence="1" id="KW-0472">Membrane</keyword>
<dbReference type="RefSeq" id="WP_154791140.1">
    <property type="nucleotide sequence ID" value="NZ_WMBB01000016.1"/>
</dbReference>
<comment type="caution">
    <text evidence="2">The sequence shown here is derived from an EMBL/GenBank/DDBJ whole genome shotgun (WGS) entry which is preliminary data.</text>
</comment>
<keyword evidence="3" id="KW-1185">Reference proteome</keyword>
<evidence type="ECO:0000256" key="1">
    <source>
        <dbReference type="SAM" id="Phobius"/>
    </source>
</evidence>